<dbReference type="EMBL" id="JACRJB010000037">
    <property type="protein sequence ID" value="MBI5130442.1"/>
    <property type="molecule type" value="Genomic_DNA"/>
</dbReference>
<sequence>MSDKLEPIIRTIERRAQCRPGRMVVAINPRTGKSLSNAGLLNITINRILNDEVLYEIKSDEWVCIEDSIVTIAAFPTNERSDSTFQIRVRASKENVTRIAEALHSKEFSPTQILLQLINYSLRDLLNESARQGEMSAIELIGINRSAWEAEIVRAIAGRLSLDAEIVLPMQRPIIDTDVVIRAVAIPISPSDAPHATFPITFSVVLARAQLRSSEPLPRSARDGEALVRIIIIKAFRDLISLYTYWYQSEEMKKQLTGALSEELGRYAYSLKSIVMDPIAPPIPAEDLIATDINWTGSHARPISFRVQAMVRMNTDGAGVYHARKLDRNDWIKAEISRALEFAMHGRNLIEFTAEAEHELHKAVHRRLEDSARWIGHEVASLELVPRTEIQPPQIPTQGYGPHFEISDNGIINFAPARALDRHGNNIVRLSKLHPILCTLTSNLVEALGHGNIPHCYLKDRAEAYRELIEHSIDTIDFARLYVEGTRLANAMKTALADEDLPQLAHPVQEALDSLLQLHGTFVLATAEGIEIIAAEERYRRTPQEEAEHRAAAISFAESLQNEPNLIDPKAASFVLETAKEIGRGANPERSSVIASGTVKNVSIVVSTLGTLGAASTAAVASGIPALVVASGISALVVGESLKKSKPFAALTGLITKGLDKASDTEVTSVLSTLSERFRLQLEPVLRIEPQLRRLANQREFSWLNRTLDWLQYEPSVVDRFSSETENR</sequence>
<comment type="caution">
    <text evidence="1">The sequence shown here is derived from an EMBL/GenBank/DDBJ whole genome shotgun (WGS) entry which is preliminary data.</text>
</comment>
<dbReference type="Proteomes" id="UP000782519">
    <property type="component" value="Unassembled WGS sequence"/>
</dbReference>
<name>A0A933S0P6_RHOPL</name>
<dbReference type="AlphaFoldDB" id="A0A933S0P6"/>
<accession>A0A933S0P6</accession>
<evidence type="ECO:0000313" key="1">
    <source>
        <dbReference type="EMBL" id="MBI5130442.1"/>
    </source>
</evidence>
<proteinExistence type="predicted"/>
<evidence type="ECO:0000313" key="2">
    <source>
        <dbReference type="Proteomes" id="UP000782519"/>
    </source>
</evidence>
<protein>
    <submittedName>
        <fullName evidence="1">Uncharacterized protein</fullName>
    </submittedName>
</protein>
<gene>
    <name evidence="1" type="ORF">HZA66_13445</name>
</gene>
<organism evidence="1 2">
    <name type="scientific">Rhodopseudomonas palustris</name>
    <dbReference type="NCBI Taxonomy" id="1076"/>
    <lineage>
        <taxon>Bacteria</taxon>
        <taxon>Pseudomonadati</taxon>
        <taxon>Pseudomonadota</taxon>
        <taxon>Alphaproteobacteria</taxon>
        <taxon>Hyphomicrobiales</taxon>
        <taxon>Nitrobacteraceae</taxon>
        <taxon>Rhodopseudomonas</taxon>
    </lineage>
</organism>
<reference evidence="1" key="1">
    <citation type="submission" date="2020-07" db="EMBL/GenBank/DDBJ databases">
        <title>Huge and variable diversity of episymbiotic CPR bacteria and DPANN archaea in groundwater ecosystems.</title>
        <authorList>
            <person name="He C.Y."/>
            <person name="Keren R."/>
            <person name="Whittaker M."/>
            <person name="Farag I.F."/>
            <person name="Doudna J."/>
            <person name="Cate J.H.D."/>
            <person name="Banfield J.F."/>
        </authorList>
    </citation>
    <scope>NUCLEOTIDE SEQUENCE</scope>
    <source>
        <strain evidence="1">NC_groundwater_1818_Pr3_B-0.1um_66_35</strain>
    </source>
</reference>